<dbReference type="GO" id="GO:0003676">
    <property type="term" value="F:nucleic acid binding"/>
    <property type="evidence" value="ECO:0007669"/>
    <property type="project" value="InterPro"/>
</dbReference>
<evidence type="ECO:0000256" key="2">
    <source>
        <dbReference type="ARBA" id="ARBA00022694"/>
    </source>
</evidence>
<dbReference type="InterPro" id="IPR011856">
    <property type="entry name" value="tRNA_endonuc-like_dom_sf"/>
</dbReference>
<dbReference type="OrthoDB" id="10002170at2759"/>
<evidence type="ECO:0000256" key="1">
    <source>
        <dbReference type="ARBA" id="ARBA00006091"/>
    </source>
</evidence>
<protein>
    <recommendedName>
        <fullName evidence="3">tRNA-splicing endonuclease subunit Sen15 domain-containing protein</fullName>
    </recommendedName>
</protein>
<organism evidence="4 5">
    <name type="scientific">Circinella minor</name>
    <dbReference type="NCBI Taxonomy" id="1195481"/>
    <lineage>
        <taxon>Eukaryota</taxon>
        <taxon>Fungi</taxon>
        <taxon>Fungi incertae sedis</taxon>
        <taxon>Mucoromycota</taxon>
        <taxon>Mucoromycotina</taxon>
        <taxon>Mucoromycetes</taxon>
        <taxon>Mucorales</taxon>
        <taxon>Lichtheimiaceae</taxon>
        <taxon>Circinella</taxon>
    </lineage>
</organism>
<dbReference type="GO" id="GO:0005634">
    <property type="term" value="C:nucleus"/>
    <property type="evidence" value="ECO:0007669"/>
    <property type="project" value="UniProtKB-ARBA"/>
</dbReference>
<dbReference type="InterPro" id="IPR018593">
    <property type="entry name" value="tRNA-endonuc_su_Sen15"/>
</dbReference>
<evidence type="ECO:0000313" key="4">
    <source>
        <dbReference type="EMBL" id="KAG2222745.1"/>
    </source>
</evidence>
<accession>A0A8H7S4U4</accession>
<keyword evidence="5" id="KW-1185">Reference proteome</keyword>
<sequence length="101" mass="11593">MEFQSKLDKIQGLTHPKEWSLVRQTYLDLVLAKMWKTVETISIAPLEKTILLAHEPHTPADQRLVIVPIHQDTSLSTARISELFNTLIDAKLTNDGKELRY</sequence>
<dbReference type="AlphaFoldDB" id="A0A8H7S4U4"/>
<dbReference type="Gene3D" id="3.40.1350.10">
    <property type="match status" value="1"/>
</dbReference>
<proteinExistence type="inferred from homology"/>
<dbReference type="Proteomes" id="UP000646827">
    <property type="component" value="Unassembled WGS sequence"/>
</dbReference>
<evidence type="ECO:0000259" key="3">
    <source>
        <dbReference type="Pfam" id="PF09631"/>
    </source>
</evidence>
<gene>
    <name evidence="4" type="ORF">INT45_011233</name>
</gene>
<dbReference type="InterPro" id="IPR036167">
    <property type="entry name" value="tRNA_intron_Endo_cat-like_sf"/>
</dbReference>
<comment type="similarity">
    <text evidence="1">Belongs to the SEN15 family.</text>
</comment>
<dbReference type="EMBL" id="JAEPRB010000076">
    <property type="protein sequence ID" value="KAG2222745.1"/>
    <property type="molecule type" value="Genomic_DNA"/>
</dbReference>
<keyword evidence="2" id="KW-0819">tRNA processing</keyword>
<evidence type="ECO:0000313" key="5">
    <source>
        <dbReference type="Proteomes" id="UP000646827"/>
    </source>
</evidence>
<feature type="domain" description="tRNA-splicing endonuclease subunit Sen15" evidence="3">
    <location>
        <begin position="24"/>
        <end position="90"/>
    </location>
</feature>
<comment type="caution">
    <text evidence="4">The sequence shown here is derived from an EMBL/GenBank/DDBJ whole genome shotgun (WGS) entry which is preliminary data.</text>
</comment>
<reference evidence="4 5" key="1">
    <citation type="submission" date="2020-12" db="EMBL/GenBank/DDBJ databases">
        <title>Metabolic potential, ecology and presence of endohyphal bacteria is reflected in genomic diversity of Mucoromycotina.</title>
        <authorList>
            <person name="Muszewska A."/>
            <person name="Okrasinska A."/>
            <person name="Steczkiewicz K."/>
            <person name="Drgas O."/>
            <person name="Orlowska M."/>
            <person name="Perlinska-Lenart U."/>
            <person name="Aleksandrzak-Piekarczyk T."/>
            <person name="Szatraj K."/>
            <person name="Zielenkiewicz U."/>
            <person name="Pilsyk S."/>
            <person name="Malc E."/>
            <person name="Mieczkowski P."/>
            <person name="Kruszewska J.S."/>
            <person name="Biernat P."/>
            <person name="Pawlowska J."/>
        </authorList>
    </citation>
    <scope>NUCLEOTIDE SEQUENCE [LARGE SCALE GENOMIC DNA]</scope>
    <source>
        <strain evidence="4 5">CBS 142.35</strain>
    </source>
</reference>
<name>A0A8H7S4U4_9FUNG</name>
<dbReference type="GO" id="GO:0006388">
    <property type="term" value="P:tRNA splicing, via endonucleolytic cleavage and ligation"/>
    <property type="evidence" value="ECO:0007669"/>
    <property type="project" value="InterPro"/>
</dbReference>
<dbReference type="SUPFAM" id="SSF53032">
    <property type="entry name" value="tRNA-intron endonuclease catalytic domain-like"/>
    <property type="match status" value="1"/>
</dbReference>
<dbReference type="Pfam" id="PF09631">
    <property type="entry name" value="Sen15"/>
    <property type="match status" value="1"/>
</dbReference>